<dbReference type="EMBL" id="LAZR01001062">
    <property type="protein sequence ID" value="KKN51478.1"/>
    <property type="molecule type" value="Genomic_DNA"/>
</dbReference>
<reference evidence="1" key="1">
    <citation type="journal article" date="2015" name="Nature">
        <title>Complex archaea that bridge the gap between prokaryotes and eukaryotes.</title>
        <authorList>
            <person name="Spang A."/>
            <person name="Saw J.H."/>
            <person name="Jorgensen S.L."/>
            <person name="Zaremba-Niedzwiedzka K."/>
            <person name="Martijn J."/>
            <person name="Lind A.E."/>
            <person name="van Eijk R."/>
            <person name="Schleper C."/>
            <person name="Guy L."/>
            <person name="Ettema T.J."/>
        </authorList>
    </citation>
    <scope>NUCLEOTIDE SEQUENCE</scope>
</reference>
<accession>A0A0F9UCZ5</accession>
<evidence type="ECO:0000313" key="1">
    <source>
        <dbReference type="EMBL" id="KKN51478.1"/>
    </source>
</evidence>
<name>A0A0F9UCZ5_9ZZZZ</name>
<sequence length="100" mass="10636">MAFTVTTMKCSDRRTLLNRAMSLMQELIRLNESADAARRVLIDQSVADVGDTINKTLGAAGPPFVSAATDITPTGDTIADELILIISTSTGGIGYQYLAE</sequence>
<organism evidence="1">
    <name type="scientific">marine sediment metagenome</name>
    <dbReference type="NCBI Taxonomy" id="412755"/>
    <lineage>
        <taxon>unclassified sequences</taxon>
        <taxon>metagenomes</taxon>
        <taxon>ecological metagenomes</taxon>
    </lineage>
</organism>
<comment type="caution">
    <text evidence="1">The sequence shown here is derived from an EMBL/GenBank/DDBJ whole genome shotgun (WGS) entry which is preliminary data.</text>
</comment>
<dbReference type="AlphaFoldDB" id="A0A0F9UCZ5"/>
<protein>
    <submittedName>
        <fullName evidence="1">Uncharacterized protein</fullName>
    </submittedName>
</protein>
<proteinExistence type="predicted"/>
<gene>
    <name evidence="1" type="ORF">LCGC14_0622190</name>
</gene>